<proteinExistence type="predicted"/>
<comment type="caution">
    <text evidence="3">The sequence shown here is derived from an EMBL/GenBank/DDBJ whole genome shotgun (WGS) entry which is preliminary data.</text>
</comment>
<keyword evidence="4" id="KW-1185">Reference proteome</keyword>
<evidence type="ECO:0000313" key="3">
    <source>
        <dbReference type="EMBL" id="KAK1741536.1"/>
    </source>
</evidence>
<feature type="region of interest" description="Disordered" evidence="2">
    <location>
        <begin position="38"/>
        <end position="64"/>
    </location>
</feature>
<evidence type="ECO:0000256" key="2">
    <source>
        <dbReference type="SAM" id="MobiDB-lite"/>
    </source>
</evidence>
<evidence type="ECO:0000313" key="4">
    <source>
        <dbReference type="Proteomes" id="UP001224775"/>
    </source>
</evidence>
<sequence>MQSFNSIDAERELLVYIPDESIAILTEDLNNQYNIMRRSSPQKLPTDSRLDIEQGSGNSAKKRINPVRNLDPEECIDPEESNNNRPTITTAYYSSPFSPSPPTNHNNTNQSPLQKFVTQLLPTILKDTLLGVSLGVLFLLTLFFLDYKNFISTGSTKAFQTAGVQLLSDPEVITTIESSLDVKLVPLDSYTAMTAEIKSNRDLLTSKDSGATDLFTKYTTQLSQVQVEIDSLKEEHDAISTEITTKFGLEMDKWCGECKGGWGKCDARVEYLRSTYGNNVILSKVDIMKEGLCLKN</sequence>
<evidence type="ECO:0000256" key="1">
    <source>
        <dbReference type="SAM" id="Coils"/>
    </source>
</evidence>
<keyword evidence="1" id="KW-0175">Coiled coil</keyword>
<dbReference type="EMBL" id="JATAAI010000013">
    <property type="protein sequence ID" value="KAK1741536.1"/>
    <property type="molecule type" value="Genomic_DNA"/>
</dbReference>
<reference evidence="3" key="1">
    <citation type="submission" date="2023-06" db="EMBL/GenBank/DDBJ databases">
        <title>Survivors Of The Sea: Transcriptome response of Skeletonema marinoi to long-term dormancy.</title>
        <authorList>
            <person name="Pinder M.I.M."/>
            <person name="Kourtchenko O."/>
            <person name="Robertson E.K."/>
            <person name="Larsson T."/>
            <person name="Maumus F."/>
            <person name="Osuna-Cruz C.M."/>
            <person name="Vancaester E."/>
            <person name="Stenow R."/>
            <person name="Vandepoele K."/>
            <person name="Ploug H."/>
            <person name="Bruchert V."/>
            <person name="Godhe A."/>
            <person name="Topel M."/>
        </authorList>
    </citation>
    <scope>NUCLEOTIDE SEQUENCE</scope>
    <source>
        <strain evidence="3">R05AC</strain>
    </source>
</reference>
<dbReference type="AlphaFoldDB" id="A0AAD9DBL8"/>
<gene>
    <name evidence="3" type="ORF">QTG54_008014</name>
</gene>
<name>A0AAD9DBL8_9STRA</name>
<protein>
    <submittedName>
        <fullName evidence="3">Uncharacterized protein</fullName>
    </submittedName>
</protein>
<dbReference type="Proteomes" id="UP001224775">
    <property type="component" value="Unassembled WGS sequence"/>
</dbReference>
<organism evidence="3 4">
    <name type="scientific">Skeletonema marinoi</name>
    <dbReference type="NCBI Taxonomy" id="267567"/>
    <lineage>
        <taxon>Eukaryota</taxon>
        <taxon>Sar</taxon>
        <taxon>Stramenopiles</taxon>
        <taxon>Ochrophyta</taxon>
        <taxon>Bacillariophyta</taxon>
        <taxon>Coscinodiscophyceae</taxon>
        <taxon>Thalassiosirophycidae</taxon>
        <taxon>Thalassiosirales</taxon>
        <taxon>Skeletonemataceae</taxon>
        <taxon>Skeletonema</taxon>
        <taxon>Skeletonema marinoi-dohrnii complex</taxon>
    </lineage>
</organism>
<accession>A0AAD9DBL8</accession>
<feature type="coiled-coil region" evidence="1">
    <location>
        <begin position="215"/>
        <end position="242"/>
    </location>
</feature>